<dbReference type="AlphaFoldDB" id="A0A645G841"/>
<evidence type="ECO:0000313" key="1">
    <source>
        <dbReference type="EMBL" id="MPN22132.1"/>
    </source>
</evidence>
<comment type="caution">
    <text evidence="1">The sequence shown here is derived from an EMBL/GenBank/DDBJ whole genome shotgun (WGS) entry which is preliminary data.</text>
</comment>
<protein>
    <submittedName>
        <fullName evidence="1">Uncharacterized protein</fullName>
    </submittedName>
</protein>
<dbReference type="EMBL" id="VSSQ01070294">
    <property type="protein sequence ID" value="MPN22132.1"/>
    <property type="molecule type" value="Genomic_DNA"/>
</dbReference>
<organism evidence="1">
    <name type="scientific">bioreactor metagenome</name>
    <dbReference type="NCBI Taxonomy" id="1076179"/>
    <lineage>
        <taxon>unclassified sequences</taxon>
        <taxon>metagenomes</taxon>
        <taxon>ecological metagenomes</taxon>
    </lineage>
</organism>
<gene>
    <name evidence="1" type="ORF">SDC9_169515</name>
</gene>
<proteinExistence type="predicted"/>
<name>A0A645G841_9ZZZZ</name>
<sequence length="136" mass="16039">MIKVDEKIDLSKRVLDIDIESPVFNAMRSDLNKEVLRCIRKVYDEEFEGGEVTLKLSIEIPEAFKIIPRVNEFGELINETYRFRQPKFEHKITSTLKKQFKQEGIYREERDVKFEDGKFIAVPIKDAQISLLDEDN</sequence>
<reference evidence="1" key="1">
    <citation type="submission" date="2019-08" db="EMBL/GenBank/DDBJ databases">
        <authorList>
            <person name="Kucharzyk K."/>
            <person name="Murdoch R.W."/>
            <person name="Higgins S."/>
            <person name="Loffler F."/>
        </authorList>
    </citation>
    <scope>NUCLEOTIDE SEQUENCE</scope>
</reference>
<accession>A0A645G841</accession>